<dbReference type="EMBL" id="DROK01000105">
    <property type="protein sequence ID" value="HHI96919.1"/>
    <property type="molecule type" value="Genomic_DNA"/>
</dbReference>
<evidence type="ECO:0000313" key="2">
    <source>
        <dbReference type="EMBL" id="HHI96919.1"/>
    </source>
</evidence>
<sequence>MDKKGKIQKKWYQLILETYPPEAAAFFKRNRDRFENPVGAHIGEGVEGILSQLLGETEEDQLKFYIDRIVRVRAVQDFTPAEAVRVFPLLKKAIREVIKDELDDPALFKEFLDLEEEIDELTLKAFDLYHSCRERLYHMKVEEWKRRMYMLLRKAGLLYDEREGSLSEQTNMMG</sequence>
<feature type="domain" description="RsbT co-antagonist protein RsbRD N-terminal" evidence="1">
    <location>
        <begin position="9"/>
        <end position="140"/>
    </location>
</feature>
<dbReference type="AlphaFoldDB" id="A0A7V5NZM6"/>
<dbReference type="InterPro" id="IPR025751">
    <property type="entry name" value="RsbRD_N_dom"/>
</dbReference>
<comment type="caution">
    <text evidence="2">The sequence shown here is derived from an EMBL/GenBank/DDBJ whole genome shotgun (WGS) entry which is preliminary data.</text>
</comment>
<accession>A0A7V5NZM6</accession>
<organism evidence="2">
    <name type="scientific">Thermodesulfatator atlanticus</name>
    <dbReference type="NCBI Taxonomy" id="501497"/>
    <lineage>
        <taxon>Bacteria</taxon>
        <taxon>Pseudomonadati</taxon>
        <taxon>Thermodesulfobacteriota</taxon>
        <taxon>Thermodesulfobacteria</taxon>
        <taxon>Thermodesulfobacteriales</taxon>
        <taxon>Thermodesulfatatoraceae</taxon>
        <taxon>Thermodesulfatator</taxon>
    </lineage>
</organism>
<dbReference type="Pfam" id="PF14361">
    <property type="entry name" value="RsbRD_N"/>
    <property type="match status" value="1"/>
</dbReference>
<protein>
    <recommendedName>
        <fullName evidence="1">RsbT co-antagonist protein RsbRD N-terminal domain-containing protein</fullName>
    </recommendedName>
</protein>
<evidence type="ECO:0000259" key="1">
    <source>
        <dbReference type="Pfam" id="PF14361"/>
    </source>
</evidence>
<name>A0A7V5NZM6_9BACT</name>
<gene>
    <name evidence="2" type="ORF">ENJ96_03625</name>
</gene>
<dbReference type="Proteomes" id="UP000886101">
    <property type="component" value="Unassembled WGS sequence"/>
</dbReference>
<reference evidence="2" key="1">
    <citation type="journal article" date="2020" name="mSystems">
        <title>Genome- and Community-Level Interaction Insights into Carbon Utilization and Element Cycling Functions of Hydrothermarchaeota in Hydrothermal Sediment.</title>
        <authorList>
            <person name="Zhou Z."/>
            <person name="Liu Y."/>
            <person name="Xu W."/>
            <person name="Pan J."/>
            <person name="Luo Z.H."/>
            <person name="Li M."/>
        </authorList>
    </citation>
    <scope>NUCLEOTIDE SEQUENCE [LARGE SCALE GENOMIC DNA]</scope>
    <source>
        <strain evidence="2">HyVt-533</strain>
    </source>
</reference>
<proteinExistence type="predicted"/>